<comment type="catalytic activity">
    <reaction evidence="3">
        <text>L-serine + acetyl-CoA = O-acetyl-L-serine + CoA</text>
        <dbReference type="Rhea" id="RHEA:24560"/>
        <dbReference type="ChEBI" id="CHEBI:33384"/>
        <dbReference type="ChEBI" id="CHEBI:57287"/>
        <dbReference type="ChEBI" id="CHEBI:57288"/>
        <dbReference type="ChEBI" id="CHEBI:58340"/>
        <dbReference type="EC" id="2.3.1.30"/>
    </reaction>
</comment>
<evidence type="ECO:0000313" key="4">
    <source>
        <dbReference type="EMBL" id="MBU3077191.1"/>
    </source>
</evidence>
<dbReference type="Proteomes" id="UP000776276">
    <property type="component" value="Unassembled WGS sequence"/>
</dbReference>
<gene>
    <name evidence="4" type="ORF">KOF26_04860</name>
</gene>
<keyword evidence="5" id="KW-1185">Reference proteome</keyword>
<reference evidence="4 5" key="1">
    <citation type="submission" date="2021-06" db="EMBL/GenBank/DDBJ databases">
        <title>Sphingomonas sp. XMGL2, whole genome shotgun sequencing project.</title>
        <authorList>
            <person name="Zhao G."/>
            <person name="Shen L."/>
        </authorList>
    </citation>
    <scope>NUCLEOTIDE SEQUENCE [LARGE SCALE GENOMIC DNA]</scope>
    <source>
        <strain evidence="4 5">XMGL2</strain>
    </source>
</reference>
<dbReference type="InterPro" id="IPR005881">
    <property type="entry name" value="Ser_O-AcTrfase"/>
</dbReference>
<dbReference type="EC" id="2.3.1.30" evidence="3"/>
<name>A0ABS6BFX3_9SPHN</name>
<dbReference type="InterPro" id="IPR001451">
    <property type="entry name" value="Hexapep"/>
</dbReference>
<sequence length="172" mass="18605">MSGLFTLIAEDWRANGRDWTRPGFRTLAAYRFGVWRMGVRPKLLRAPLSFVYRMMFRHCRNVYGIELPWSAKVGRGVVIEHQGGIVIHGASVIGDRCIIRQNCTLGLRRLDDLTAAPVLEEGVELGAGAVLLGRITLGRGARVGANAVVVHDVAPGVTVSGIPARPPGIGRG</sequence>
<keyword evidence="2 3" id="KW-0012">Acyltransferase</keyword>
<evidence type="ECO:0000256" key="3">
    <source>
        <dbReference type="PIRNR" id="PIRNR000441"/>
    </source>
</evidence>
<dbReference type="PANTHER" id="PTHR42811">
    <property type="entry name" value="SERINE ACETYLTRANSFERASE"/>
    <property type="match status" value="1"/>
</dbReference>
<dbReference type="RefSeq" id="WP_216320990.1">
    <property type="nucleotide sequence ID" value="NZ_JAHKRT010000002.1"/>
</dbReference>
<dbReference type="EMBL" id="JAHKRT010000002">
    <property type="protein sequence ID" value="MBU3077191.1"/>
    <property type="molecule type" value="Genomic_DNA"/>
</dbReference>
<evidence type="ECO:0000313" key="5">
    <source>
        <dbReference type="Proteomes" id="UP000776276"/>
    </source>
</evidence>
<proteinExistence type="inferred from homology"/>
<dbReference type="Pfam" id="PF00132">
    <property type="entry name" value="Hexapep"/>
    <property type="match status" value="1"/>
</dbReference>
<dbReference type="CDD" id="cd03354">
    <property type="entry name" value="LbH_SAT"/>
    <property type="match status" value="1"/>
</dbReference>
<dbReference type="PROSITE" id="PS00101">
    <property type="entry name" value="HEXAPEP_TRANSFERASES"/>
    <property type="match status" value="1"/>
</dbReference>
<dbReference type="PIRSF" id="PIRSF000441">
    <property type="entry name" value="CysE"/>
    <property type="match status" value="1"/>
</dbReference>
<comment type="caution">
    <text evidence="4">The sequence shown here is derived from an EMBL/GenBank/DDBJ whole genome shotgun (WGS) entry which is preliminary data.</text>
</comment>
<organism evidence="4 5">
    <name type="scientific">Sphingomonas quercus</name>
    <dbReference type="NCBI Taxonomy" id="2842451"/>
    <lineage>
        <taxon>Bacteria</taxon>
        <taxon>Pseudomonadati</taxon>
        <taxon>Pseudomonadota</taxon>
        <taxon>Alphaproteobacteria</taxon>
        <taxon>Sphingomonadales</taxon>
        <taxon>Sphingomonadaceae</taxon>
        <taxon>Sphingomonas</taxon>
    </lineage>
</organism>
<dbReference type="InterPro" id="IPR018357">
    <property type="entry name" value="Hexapep_transf_CS"/>
</dbReference>
<accession>A0ABS6BFX3</accession>
<evidence type="ECO:0000256" key="2">
    <source>
        <dbReference type="ARBA" id="ARBA00023315"/>
    </source>
</evidence>
<dbReference type="InterPro" id="IPR045304">
    <property type="entry name" value="LbH_SAT"/>
</dbReference>
<comment type="similarity">
    <text evidence="3">Belongs to the transferase hexapeptide repeat family.</text>
</comment>
<keyword evidence="1 3" id="KW-0808">Transferase</keyword>
<protein>
    <recommendedName>
        <fullName evidence="3">Serine acetyltransferase</fullName>
        <ecNumber evidence="3">2.3.1.30</ecNumber>
    </recommendedName>
</protein>
<evidence type="ECO:0000256" key="1">
    <source>
        <dbReference type="ARBA" id="ARBA00022679"/>
    </source>
</evidence>